<dbReference type="OMA" id="MLLCADY"/>
<evidence type="ECO:0000256" key="3">
    <source>
        <dbReference type="ARBA" id="ARBA00023125"/>
    </source>
</evidence>
<dbReference type="InterPro" id="IPR007219">
    <property type="entry name" value="XnlR_reg_dom"/>
</dbReference>
<comment type="subcellular location">
    <subcellularLocation>
        <location evidence="1">Nucleus</location>
    </subcellularLocation>
</comment>
<dbReference type="PANTHER" id="PTHR46910">
    <property type="entry name" value="TRANSCRIPTION FACTOR PDR1"/>
    <property type="match status" value="1"/>
</dbReference>
<gene>
    <name evidence="6" type="ORF">BCV71DRAFT_235480</name>
</gene>
<dbReference type="InterPro" id="IPR050987">
    <property type="entry name" value="AtrR-like"/>
</dbReference>
<organism evidence="6 7">
    <name type="scientific">Rhizopus microsporus</name>
    <dbReference type="NCBI Taxonomy" id="58291"/>
    <lineage>
        <taxon>Eukaryota</taxon>
        <taxon>Fungi</taxon>
        <taxon>Fungi incertae sedis</taxon>
        <taxon>Mucoromycota</taxon>
        <taxon>Mucoromycotina</taxon>
        <taxon>Mucoromycetes</taxon>
        <taxon>Mucorales</taxon>
        <taxon>Mucorineae</taxon>
        <taxon>Rhizopodaceae</taxon>
        <taxon>Rhizopus</taxon>
    </lineage>
</organism>
<evidence type="ECO:0000256" key="2">
    <source>
        <dbReference type="ARBA" id="ARBA00022723"/>
    </source>
</evidence>
<proteinExistence type="predicted"/>
<sequence length="651" mass="75160">MYHLHKTHSIYIFTDASTLIDSNTSNSVLIDQFLKEALQILSHVDTSLHHNGDHIIDQVERSPENDENEKNSSVTWQLRLTPTTMTLDTSILTVSGLEEVLELIRINVRPRPPKVKDKRSKRIHSDQYDMHLFHRLMHPLFQLSMIVAVPRLDQSLAQQYNSVQFMRQCVHCFINCGYSFFLDAPSLLANTDMILSVPSAANEHPVESLLVLSICSLIVRHTSLHHRVDPTAANILMHSYYAQARLLLEDLFDVHHISVVISMFILSVYAQGRICLFAPSTVQTPLLKTAIRMALTMDLHKLDVRHDKESDQKERLRRLAWMLLCADYYADWNTTGQTGLIDVSDWHVDFPQPLPNEQSPRRTEYFSQYCRIVMLRKMELFRTAYMLALQSPQEALFSGLDEQLFQTYFNTPNAFNINLNPQTFLTQAWTRRDIESLLLNELYCHTQLSARLPFLPKRLFEVFIADEESTRLADLNSIHQRIRQISIVEPTHTLYTTTGLLHHRYHAVSPTESRPELELYCLIGCLQTVNTYTLILETLASLDTMGCHHNPLFGIAYICHLCLIFQKSYPDDMDIVSFCQIHLVRMQRLLRQVRSVYADPAILFLDTMLARRNIVFKQDVSLPALLNRAYQLIGFLQARISHSNSNNTVKA</sequence>
<dbReference type="VEuPathDB" id="FungiDB:BCV72DRAFT_190252"/>
<protein>
    <recommendedName>
        <fullName evidence="5">Xylanolytic transcriptional activator regulatory domain-containing protein</fullName>
    </recommendedName>
</protein>
<dbReference type="PANTHER" id="PTHR46910:SF3">
    <property type="entry name" value="HALOTOLERANCE PROTEIN 9-RELATED"/>
    <property type="match status" value="1"/>
</dbReference>
<dbReference type="AlphaFoldDB" id="A0A1X0S0H3"/>
<evidence type="ECO:0000313" key="6">
    <source>
        <dbReference type="EMBL" id="ORE17792.1"/>
    </source>
</evidence>
<evidence type="ECO:0000256" key="1">
    <source>
        <dbReference type="ARBA" id="ARBA00004123"/>
    </source>
</evidence>
<accession>A0A1X0S0H3</accession>
<dbReference type="CDD" id="cd12148">
    <property type="entry name" value="fungal_TF_MHR"/>
    <property type="match status" value="1"/>
</dbReference>
<dbReference type="GO" id="GO:0006351">
    <property type="term" value="P:DNA-templated transcription"/>
    <property type="evidence" value="ECO:0007669"/>
    <property type="project" value="InterPro"/>
</dbReference>
<feature type="domain" description="Xylanolytic transcriptional activator regulatory" evidence="5">
    <location>
        <begin position="181"/>
        <end position="368"/>
    </location>
</feature>
<evidence type="ECO:0000313" key="7">
    <source>
        <dbReference type="Proteomes" id="UP000242381"/>
    </source>
</evidence>
<keyword evidence="3" id="KW-0238">DNA-binding</keyword>
<reference evidence="6 7" key="1">
    <citation type="journal article" date="2016" name="Proc. Natl. Acad. Sci. U.S.A.">
        <title>Lipid metabolic changes in an early divergent fungus govern the establishment of a mutualistic symbiosis with endobacteria.</title>
        <authorList>
            <person name="Lastovetsky O.A."/>
            <person name="Gaspar M.L."/>
            <person name="Mondo S.J."/>
            <person name="LaButti K.M."/>
            <person name="Sandor L."/>
            <person name="Grigoriev I.V."/>
            <person name="Henry S.A."/>
            <person name="Pawlowska T.E."/>
        </authorList>
    </citation>
    <scope>NUCLEOTIDE SEQUENCE [LARGE SCALE GENOMIC DNA]</scope>
    <source>
        <strain evidence="6 7">ATCC 11559</strain>
    </source>
</reference>
<evidence type="ECO:0000256" key="4">
    <source>
        <dbReference type="ARBA" id="ARBA00023242"/>
    </source>
</evidence>
<keyword evidence="4" id="KW-0539">Nucleus</keyword>
<dbReference type="GO" id="GO:0008270">
    <property type="term" value="F:zinc ion binding"/>
    <property type="evidence" value="ECO:0007669"/>
    <property type="project" value="InterPro"/>
</dbReference>
<dbReference type="Pfam" id="PF04082">
    <property type="entry name" value="Fungal_trans"/>
    <property type="match status" value="1"/>
</dbReference>
<evidence type="ECO:0000259" key="5">
    <source>
        <dbReference type="Pfam" id="PF04082"/>
    </source>
</evidence>
<dbReference type="GO" id="GO:0003677">
    <property type="term" value="F:DNA binding"/>
    <property type="evidence" value="ECO:0007669"/>
    <property type="project" value="UniProtKB-KW"/>
</dbReference>
<dbReference type="GO" id="GO:0005634">
    <property type="term" value="C:nucleus"/>
    <property type="evidence" value="ECO:0007669"/>
    <property type="project" value="UniProtKB-SubCell"/>
</dbReference>
<dbReference type="EMBL" id="KV921346">
    <property type="protein sequence ID" value="ORE17792.1"/>
    <property type="molecule type" value="Genomic_DNA"/>
</dbReference>
<keyword evidence="2" id="KW-0479">Metal-binding</keyword>
<dbReference type="GO" id="GO:0003700">
    <property type="term" value="F:DNA-binding transcription factor activity"/>
    <property type="evidence" value="ECO:0007669"/>
    <property type="project" value="InterPro"/>
</dbReference>
<dbReference type="Proteomes" id="UP000242381">
    <property type="component" value="Unassembled WGS sequence"/>
</dbReference>
<name>A0A1X0S0H3_RHIZD</name>